<dbReference type="Gene3D" id="2.60.40.4230">
    <property type="entry name" value="Resistin head domain"/>
    <property type="match status" value="1"/>
</dbReference>
<dbReference type="GO" id="GO:0005179">
    <property type="term" value="F:hormone activity"/>
    <property type="evidence" value="ECO:0007669"/>
    <property type="project" value="UniProtKB-KW"/>
</dbReference>
<dbReference type="InterPro" id="IPR009714">
    <property type="entry name" value="RELM"/>
</dbReference>
<evidence type="ECO:0000256" key="6">
    <source>
        <dbReference type="ARBA" id="ARBA00023157"/>
    </source>
</evidence>
<dbReference type="GeneTree" id="ENSGT00390000016177"/>
<gene>
    <name evidence="8" type="primary">LOC103165823</name>
</gene>
<evidence type="ECO:0000313" key="9">
    <source>
        <dbReference type="Proteomes" id="UP000002279"/>
    </source>
</evidence>
<comment type="similarity">
    <text evidence="2">Belongs to the resistin/FIZZ family.</text>
</comment>
<feature type="compositionally biased region" description="Basic and acidic residues" evidence="7">
    <location>
        <begin position="61"/>
        <end position="76"/>
    </location>
</feature>
<reference evidence="8" key="3">
    <citation type="submission" date="2025-09" db="UniProtKB">
        <authorList>
            <consortium name="Ensembl"/>
        </authorList>
    </citation>
    <scope>IDENTIFICATION</scope>
    <source>
        <strain evidence="8">Glennie</strain>
    </source>
</reference>
<dbReference type="PANTHER" id="PTHR21101:SF12">
    <property type="entry name" value="RESISTIN"/>
    <property type="match status" value="1"/>
</dbReference>
<evidence type="ECO:0000256" key="7">
    <source>
        <dbReference type="SAM" id="MobiDB-lite"/>
    </source>
</evidence>
<sequence length="183" mass="19518">VPQPSSSSSLQPFSATSFPHAKVPAFFEETQVITLQQDEGCSPPFLPSPLLWALGLGEHSVDPGHGRDREDPRESQLPRQAGSPAETRRWGAAEELEGRLLSGGWLPGPLPYPVSSALKDLSLVCTSVFTQGALVACPSGYKATACSCGSACGSWDIRSDTVCHCQCRGIDWTSARCCQIRTA</sequence>
<dbReference type="GO" id="GO:0005615">
    <property type="term" value="C:extracellular space"/>
    <property type="evidence" value="ECO:0000318"/>
    <property type="project" value="GO_Central"/>
</dbReference>
<comment type="subcellular location">
    <subcellularLocation>
        <location evidence="1">Secreted</location>
    </subcellularLocation>
</comment>
<protein>
    <recommendedName>
        <fullName evidence="10">Resistin</fullName>
    </recommendedName>
</protein>
<keyword evidence="5" id="KW-0732">Signal</keyword>
<dbReference type="PANTHER" id="PTHR21101">
    <property type="entry name" value="RESISTIN"/>
    <property type="match status" value="1"/>
</dbReference>
<feature type="region of interest" description="Disordered" evidence="7">
    <location>
        <begin position="61"/>
        <end position="89"/>
    </location>
</feature>
<evidence type="ECO:0008006" key="10">
    <source>
        <dbReference type="Google" id="ProtNLM"/>
    </source>
</evidence>
<organism evidence="8 9">
    <name type="scientific">Ornithorhynchus anatinus</name>
    <name type="common">Duckbill platypus</name>
    <dbReference type="NCBI Taxonomy" id="9258"/>
    <lineage>
        <taxon>Eukaryota</taxon>
        <taxon>Metazoa</taxon>
        <taxon>Chordata</taxon>
        <taxon>Craniata</taxon>
        <taxon>Vertebrata</taxon>
        <taxon>Euteleostomi</taxon>
        <taxon>Mammalia</taxon>
        <taxon>Monotremata</taxon>
        <taxon>Ornithorhynchidae</taxon>
        <taxon>Ornithorhynchus</taxon>
    </lineage>
</organism>
<evidence type="ECO:0000256" key="4">
    <source>
        <dbReference type="ARBA" id="ARBA00022702"/>
    </source>
</evidence>
<proteinExistence type="inferred from homology"/>
<accession>A0A6I8NQG5</accession>
<evidence type="ECO:0000256" key="3">
    <source>
        <dbReference type="ARBA" id="ARBA00022525"/>
    </source>
</evidence>
<evidence type="ECO:0000256" key="1">
    <source>
        <dbReference type="ARBA" id="ARBA00004613"/>
    </source>
</evidence>
<dbReference type="CDD" id="cd16333">
    <property type="entry name" value="RELM"/>
    <property type="match status" value="1"/>
</dbReference>
<evidence type="ECO:0000256" key="2">
    <source>
        <dbReference type="ARBA" id="ARBA00007258"/>
    </source>
</evidence>
<keyword evidence="6" id="KW-1015">Disulfide bond</keyword>
<dbReference type="FunFam" id="2.60.40.4230:FF:000001">
    <property type="entry name" value="Resistin-like beta"/>
    <property type="match status" value="1"/>
</dbReference>
<dbReference type="InParanoid" id="A0A6I8NQG5"/>
<reference evidence="8" key="2">
    <citation type="submission" date="2025-08" db="UniProtKB">
        <authorList>
            <consortium name="Ensembl"/>
        </authorList>
    </citation>
    <scope>IDENTIFICATION</scope>
    <source>
        <strain evidence="8">Glennie</strain>
    </source>
</reference>
<evidence type="ECO:0000313" key="8">
    <source>
        <dbReference type="Ensembl" id="ENSOANP00000043285.1"/>
    </source>
</evidence>
<dbReference type="SUPFAM" id="SSF111423">
    <property type="entry name" value="Resistin"/>
    <property type="match status" value="1"/>
</dbReference>
<keyword evidence="3" id="KW-0964">Secreted</keyword>
<dbReference type="Bgee" id="ENSOANG00000007858">
    <property type="expression patterns" value="Expressed in ovary and 1 other cell type or tissue"/>
</dbReference>
<dbReference type="AlphaFoldDB" id="A0A6I8NQG5"/>
<dbReference type="InterPro" id="IPR036262">
    <property type="entry name" value="Resistin-like_sf"/>
</dbReference>
<dbReference type="Proteomes" id="UP000002279">
    <property type="component" value="Chromosome X1"/>
</dbReference>
<dbReference type="Ensembl" id="ENSOANT00000072529.1">
    <property type="protein sequence ID" value="ENSOANP00000043285.1"/>
    <property type="gene ID" value="ENSOANG00000007858.3"/>
</dbReference>
<reference evidence="8 9" key="1">
    <citation type="journal article" date="2008" name="Nature">
        <title>Genome analysis of the platypus reveals unique signatures of evolution.</title>
        <authorList>
            <person name="Warren W.C."/>
            <person name="Hillier L.W."/>
            <person name="Marshall Graves J.A."/>
            <person name="Birney E."/>
            <person name="Ponting C.P."/>
            <person name="Grutzner F."/>
            <person name="Belov K."/>
            <person name="Miller W."/>
            <person name="Clarke L."/>
            <person name="Chinwalla A.T."/>
            <person name="Yang S.P."/>
            <person name="Heger A."/>
            <person name="Locke D.P."/>
            <person name="Miethke P."/>
            <person name="Waters P.D."/>
            <person name="Veyrunes F."/>
            <person name="Fulton L."/>
            <person name="Fulton B."/>
            <person name="Graves T."/>
            <person name="Wallis J."/>
            <person name="Puente X.S."/>
            <person name="Lopez-Otin C."/>
            <person name="Ordonez G.R."/>
            <person name="Eichler E.E."/>
            <person name="Chen L."/>
            <person name="Cheng Z."/>
            <person name="Deakin J.E."/>
            <person name="Alsop A."/>
            <person name="Thompson K."/>
            <person name="Kirby P."/>
            <person name="Papenfuss A.T."/>
            <person name="Wakefield M.J."/>
            <person name="Olender T."/>
            <person name="Lancet D."/>
            <person name="Huttley G.A."/>
            <person name="Smit A.F."/>
            <person name="Pask A."/>
            <person name="Temple-Smith P."/>
            <person name="Batzer M.A."/>
            <person name="Walker J.A."/>
            <person name="Konkel M.K."/>
            <person name="Harris R.S."/>
            <person name="Whittington C.M."/>
            <person name="Wong E.S."/>
            <person name="Gemmell N.J."/>
            <person name="Buschiazzo E."/>
            <person name="Vargas Jentzsch I.M."/>
            <person name="Merkel A."/>
            <person name="Schmitz J."/>
            <person name="Zemann A."/>
            <person name="Churakov G."/>
            <person name="Kriegs J.O."/>
            <person name="Brosius J."/>
            <person name="Murchison E.P."/>
            <person name="Sachidanandam R."/>
            <person name="Smith C."/>
            <person name="Hannon G.J."/>
            <person name="Tsend-Ayush E."/>
            <person name="McMillan D."/>
            <person name="Attenborough R."/>
            <person name="Rens W."/>
            <person name="Ferguson-Smith M."/>
            <person name="Lefevre C.M."/>
            <person name="Sharp J.A."/>
            <person name="Nicholas K.R."/>
            <person name="Ray D.A."/>
            <person name="Kube M."/>
            <person name="Reinhardt R."/>
            <person name="Pringle T.H."/>
            <person name="Taylor J."/>
            <person name="Jones R.C."/>
            <person name="Nixon B."/>
            <person name="Dacheux J.L."/>
            <person name="Niwa H."/>
            <person name="Sekita Y."/>
            <person name="Huang X."/>
            <person name="Stark A."/>
            <person name="Kheradpour P."/>
            <person name="Kellis M."/>
            <person name="Flicek P."/>
            <person name="Chen Y."/>
            <person name="Webber C."/>
            <person name="Hardison R."/>
            <person name="Nelson J."/>
            <person name="Hallsworth-Pepin K."/>
            <person name="Delehaunty K."/>
            <person name="Markovic C."/>
            <person name="Minx P."/>
            <person name="Feng Y."/>
            <person name="Kremitzki C."/>
            <person name="Mitreva M."/>
            <person name="Glasscock J."/>
            <person name="Wylie T."/>
            <person name="Wohldmann P."/>
            <person name="Thiru P."/>
            <person name="Nhan M.N."/>
            <person name="Pohl C.S."/>
            <person name="Smith S.M."/>
            <person name="Hou S."/>
            <person name="Nefedov M."/>
            <person name="de Jong P.J."/>
            <person name="Renfree M.B."/>
            <person name="Mardis E.R."/>
            <person name="Wilson R.K."/>
        </authorList>
    </citation>
    <scope>NUCLEOTIDE SEQUENCE [LARGE SCALE GENOMIC DNA]</scope>
    <source>
        <strain evidence="8 9">Glennie</strain>
    </source>
</reference>
<keyword evidence="4" id="KW-0372">Hormone</keyword>
<keyword evidence="9" id="KW-1185">Reference proteome</keyword>
<dbReference type="Pfam" id="PF06954">
    <property type="entry name" value="Resistin"/>
    <property type="match status" value="1"/>
</dbReference>
<evidence type="ECO:0000256" key="5">
    <source>
        <dbReference type="ARBA" id="ARBA00022729"/>
    </source>
</evidence>
<name>A0A6I8NQG5_ORNAN</name>